<dbReference type="InterPro" id="IPR008915">
    <property type="entry name" value="Peptidase_M50"/>
</dbReference>
<dbReference type="GO" id="GO:0006508">
    <property type="term" value="P:proteolysis"/>
    <property type="evidence" value="ECO:0007669"/>
    <property type="project" value="InterPro"/>
</dbReference>
<evidence type="ECO:0000256" key="5">
    <source>
        <dbReference type="ARBA" id="ARBA00022989"/>
    </source>
</evidence>
<dbReference type="KEGG" id="apal:BN85404160"/>
<feature type="transmembrane region" description="Helical" evidence="7">
    <location>
        <begin position="7"/>
        <end position="28"/>
    </location>
</feature>
<name>U4KKC8_ALTPJ</name>
<dbReference type="EMBL" id="FO681347">
    <property type="protein sequence ID" value="CCV63993.1"/>
    <property type="molecule type" value="Genomic_DNA"/>
</dbReference>
<feature type="transmembrane region" description="Helical" evidence="7">
    <location>
        <begin position="94"/>
        <end position="114"/>
    </location>
</feature>
<evidence type="ECO:0000256" key="4">
    <source>
        <dbReference type="ARBA" id="ARBA00022692"/>
    </source>
</evidence>
<dbReference type="RefSeq" id="WP_026657000.1">
    <property type="nucleotide sequence ID" value="NC_022538.1"/>
</dbReference>
<evidence type="ECO:0000313" key="9">
    <source>
        <dbReference type="EMBL" id="CCV63993.1"/>
    </source>
</evidence>
<dbReference type="Pfam" id="PF02163">
    <property type="entry name" value="Peptidase_M50"/>
    <property type="match status" value="1"/>
</dbReference>
<evidence type="ECO:0000259" key="8">
    <source>
        <dbReference type="Pfam" id="PF02163"/>
    </source>
</evidence>
<keyword evidence="10" id="KW-1185">Reference proteome</keyword>
<sequence length="380" mass="45001">MKKYQLPIFIIIMFVIGVIVGFLSYHGYLLKFFTALSNFQWYYIILCFLLGVFINIGAHELGHLIVLKKNGISIRAIFVLFLTVTKLKRWKIGIYPKLSILLGGMVIPNIPLIKTEEDYNHLITRFAKGIKAGPIASKFFCLFSIILFIFSMILNSSTFIAISFYLMILTIIITYLVLMASKVSYEGLYGDFVAYDKLTKDSRFALVYILQSAETSDYEKENKQFLWHKVVEQLNSTTEIYTQAGQELINFYLDEVVFYKKESIETVDERIKRVYQYLDIQKEEHFILAHMLMYFYYIKNYNESFFEVEKIINKFNSDKIERKVLIFWEERTKYLFNVTRDEAYKKRVYDAYKMNWILKPLKIESLIEIPLIKEVKPDEN</sequence>
<reference evidence="9 10" key="1">
    <citation type="journal article" date="2013" name="J. Mol. Microbiol. Biotechnol.">
        <title>Analysis of the Complete Genomes of Acholeplasma brassicae , A. palmae and A. laidlawii and Their Comparison to the Obligate Parasites from ' Candidatus Phytoplasma'.</title>
        <authorList>
            <person name="Kube M."/>
            <person name="Siewert C."/>
            <person name="Migdoll A.M."/>
            <person name="Duduk B."/>
            <person name="Holz S."/>
            <person name="Rabus R."/>
            <person name="Seemuller E."/>
            <person name="Mitrovic J."/>
            <person name="Muller I."/>
            <person name="Buttner C."/>
            <person name="Reinhardt R."/>
        </authorList>
    </citation>
    <scope>NUCLEOTIDE SEQUENCE [LARGE SCALE GENOMIC DNA]</scope>
    <source>
        <strain evidence="9 10">J233</strain>
    </source>
</reference>
<evidence type="ECO:0000313" key="10">
    <source>
        <dbReference type="Proteomes" id="UP000032740"/>
    </source>
</evidence>
<keyword evidence="6 7" id="KW-0472">Membrane</keyword>
<dbReference type="Proteomes" id="UP000032740">
    <property type="component" value="Chromosome"/>
</dbReference>
<evidence type="ECO:0000256" key="3">
    <source>
        <dbReference type="ARBA" id="ARBA00007931"/>
    </source>
</evidence>
<dbReference type="OrthoDB" id="384232at2"/>
<feature type="transmembrane region" description="Helical" evidence="7">
    <location>
        <begin position="159"/>
        <end position="178"/>
    </location>
</feature>
<comment type="cofactor">
    <cofactor evidence="1">
        <name>Zn(2+)</name>
        <dbReference type="ChEBI" id="CHEBI:29105"/>
    </cofactor>
</comment>
<evidence type="ECO:0000256" key="2">
    <source>
        <dbReference type="ARBA" id="ARBA00004141"/>
    </source>
</evidence>
<gene>
    <name evidence="9" type="ORF">BN85404160</name>
</gene>
<comment type="subcellular location">
    <subcellularLocation>
        <location evidence="2">Membrane</location>
        <topology evidence="2">Multi-pass membrane protein</topology>
    </subcellularLocation>
</comment>
<organism evidence="9 10">
    <name type="scientific">Alteracholeplasma palmae (strain ATCC 49389 / J233)</name>
    <name type="common">Acholeplasma palmae</name>
    <dbReference type="NCBI Taxonomy" id="1318466"/>
    <lineage>
        <taxon>Bacteria</taxon>
        <taxon>Bacillati</taxon>
        <taxon>Mycoplasmatota</taxon>
        <taxon>Mollicutes</taxon>
        <taxon>Acholeplasmatales</taxon>
        <taxon>Acholeplasmataceae</taxon>
        <taxon>Acholeplasma</taxon>
    </lineage>
</organism>
<evidence type="ECO:0000256" key="7">
    <source>
        <dbReference type="SAM" id="Phobius"/>
    </source>
</evidence>
<proteinExistence type="inferred from homology"/>
<keyword evidence="5 7" id="KW-1133">Transmembrane helix</keyword>
<dbReference type="AlphaFoldDB" id="U4KKC8"/>
<evidence type="ECO:0000256" key="6">
    <source>
        <dbReference type="ARBA" id="ARBA00023136"/>
    </source>
</evidence>
<comment type="similarity">
    <text evidence="3">Belongs to the peptidase M50B family.</text>
</comment>
<feature type="transmembrane region" description="Helical" evidence="7">
    <location>
        <begin position="40"/>
        <end position="58"/>
    </location>
</feature>
<dbReference type="HOGENOM" id="CLU_726887_0_0_14"/>
<feature type="transmembrane region" description="Helical" evidence="7">
    <location>
        <begin position="135"/>
        <end position="153"/>
    </location>
</feature>
<protein>
    <recommendedName>
        <fullName evidence="8">Peptidase M50 domain-containing protein</fullName>
    </recommendedName>
</protein>
<dbReference type="GO" id="GO:0016020">
    <property type="term" value="C:membrane"/>
    <property type="evidence" value="ECO:0007669"/>
    <property type="project" value="UniProtKB-SubCell"/>
</dbReference>
<accession>U4KKC8</accession>
<dbReference type="STRING" id="1318466.BN85404160"/>
<keyword evidence="4 7" id="KW-0812">Transmembrane</keyword>
<feature type="domain" description="Peptidase M50" evidence="8">
    <location>
        <begin position="48"/>
        <end position="237"/>
    </location>
</feature>
<evidence type="ECO:0000256" key="1">
    <source>
        <dbReference type="ARBA" id="ARBA00001947"/>
    </source>
</evidence>